<dbReference type="RefSeq" id="WP_052096462.1">
    <property type="nucleotide sequence ID" value="NZ_FZNG01000019.1"/>
</dbReference>
<proteinExistence type="predicted"/>
<dbReference type="EMBL" id="JRPL02000007">
    <property type="protein sequence ID" value="TLD83639.1"/>
    <property type="molecule type" value="Genomic_DNA"/>
</dbReference>
<dbReference type="SUPFAM" id="SSF53335">
    <property type="entry name" value="S-adenosyl-L-methionine-dependent methyltransferases"/>
    <property type="match status" value="1"/>
</dbReference>
<evidence type="ECO:0000313" key="2">
    <source>
        <dbReference type="Proteomes" id="UP000029878"/>
    </source>
</evidence>
<accession>A0A4U8SC34</accession>
<dbReference type="InterPro" id="IPR029063">
    <property type="entry name" value="SAM-dependent_MTases_sf"/>
</dbReference>
<protein>
    <submittedName>
        <fullName evidence="1">Uncharacterized protein</fullName>
    </submittedName>
</protein>
<dbReference type="PRINTS" id="PR00507">
    <property type="entry name" value="N12N6MTFRASE"/>
</dbReference>
<dbReference type="Gene3D" id="3.40.50.150">
    <property type="entry name" value="Vaccinia Virus protein VP39"/>
    <property type="match status" value="1"/>
</dbReference>
<reference evidence="1 2" key="1">
    <citation type="journal article" date="2014" name="Genome Announc.">
        <title>Draft genome sequences of eight enterohepatic helicobacter species isolated from both laboratory and wild rodents.</title>
        <authorList>
            <person name="Sheh A."/>
            <person name="Shen Z."/>
            <person name="Fox J.G."/>
        </authorList>
    </citation>
    <scope>NUCLEOTIDE SEQUENCE [LARGE SCALE GENOMIC DNA]</scope>
    <source>
        <strain evidence="1 2">ATCC 700114</strain>
    </source>
</reference>
<evidence type="ECO:0000313" key="1">
    <source>
        <dbReference type="EMBL" id="TLD83639.1"/>
    </source>
</evidence>
<dbReference type="AlphaFoldDB" id="A0A4U8SC34"/>
<name>A0A4U8SC34_9HELI</name>
<gene>
    <name evidence="1" type="ORF">LS81_004490</name>
</gene>
<dbReference type="PROSITE" id="PS00092">
    <property type="entry name" value="N6_MTASE"/>
    <property type="match status" value="1"/>
</dbReference>
<comment type="caution">
    <text evidence="1">The sequence shown here is derived from an EMBL/GenBank/DDBJ whole genome shotgun (WGS) entry which is preliminary data.</text>
</comment>
<dbReference type="OrthoDB" id="5328403at2"/>
<dbReference type="GO" id="GO:0008168">
    <property type="term" value="F:methyltransferase activity"/>
    <property type="evidence" value="ECO:0007669"/>
    <property type="project" value="InterPro"/>
</dbReference>
<dbReference type="GO" id="GO:0032259">
    <property type="term" value="P:methylation"/>
    <property type="evidence" value="ECO:0007669"/>
    <property type="project" value="InterPro"/>
</dbReference>
<organism evidence="1 2">
    <name type="scientific">Helicobacter trogontum</name>
    <dbReference type="NCBI Taxonomy" id="50960"/>
    <lineage>
        <taxon>Bacteria</taxon>
        <taxon>Pseudomonadati</taxon>
        <taxon>Campylobacterota</taxon>
        <taxon>Epsilonproteobacteria</taxon>
        <taxon>Campylobacterales</taxon>
        <taxon>Helicobacteraceae</taxon>
        <taxon>Helicobacter</taxon>
    </lineage>
</organism>
<dbReference type="GO" id="GO:0003676">
    <property type="term" value="F:nucleic acid binding"/>
    <property type="evidence" value="ECO:0007669"/>
    <property type="project" value="InterPro"/>
</dbReference>
<sequence>MQKHLNKIDTINLGSYYTPRFIVEIAYQMCERKIKNLSDFLFFDSSCGYGDFFIKNYKYLGADIDSIALNKVGKSIKTINTNSLLDVSRAKFSINENENLIIIGNPPYNDKTSIINNSIKKEVFKIDSKLMHRDLGISFLRSFVVLKPQYICVLHPLSYLIKQTNFNALFDFKNNYKLVDCLVVSSEVFTNSKTFFPIVIALYEKNPKGMDFNFVKNYEFKTYEGQTFALNKFDFIGNYITKYPNPKDIRQEVAYFHTMRDINALKRNATFMQKYNSNTIRVFNENLKYYYYVHHFKKFAKDLPYYFGNLDVFINHKEFVKIENDFLSFDDNPSIKNYFDRLFKEYVCA</sequence>
<dbReference type="Proteomes" id="UP000029878">
    <property type="component" value="Unassembled WGS sequence"/>
</dbReference>
<dbReference type="InterPro" id="IPR002052">
    <property type="entry name" value="DNA_methylase_N6_adenine_CS"/>
</dbReference>